<evidence type="ECO:0000256" key="8">
    <source>
        <dbReference type="ARBA" id="ARBA00023136"/>
    </source>
</evidence>
<sequence length="647" mass="66540">MPPSKGTGHPLRFLGVYALLLIVVYGLVFFTGPKSAAAKLGIDLQGGTQVTLTARTPDGGKPSQDSLKQAQQIIESRVNGLGVSGSEVVIDGSNLVITVPGQNGQQAKSLATTAKLYIRPVIQTGQQQGAGSGLPNGLPGGPAGNITPGLPNGLPGGPAGNITPGLPGGLTPPPGATQPGTPAPGAATPPVTKQTPAAAPTKKAPAAYQPDASGSVRAVPADFQVPVQTRFEPKQAPSTPAPTPSHAAPAPASPTHAPTPATPSPTPAPASNLTPAQQTQQAIANAKELRQSTNPQIQQLALATLDCSKPDPLAGNDDPNLPLVTCATDGSGVTYLLDKSAIDGQDIKDASASLNQQQGQWSVDLTFKHSDPWAKLTGDYVNRQIAFTLDSKVVSAPVVQQGPQQGGSTSITGHFNGTTAKELANELKYGSLPLSFATSEAQTVSATLGLSSLHAGLIAGAVGLIAVLLYCLLYYRMLGFLAGFSLVASGFAVFGIIVLLGRWINFTLDLAGIAGLIIGIGMTADSFVVFFERIKDEMREGRSFRSAVPRGWSRAQRTNLSGKTVSLIASAVLYILAAGQVKGFAFTLGLTTIMDVIVLYLVTSPLMMLASRSPFWAKPSVNGLGAVAQYARERKAAAGIPVGSREA</sequence>
<protein>
    <recommendedName>
        <fullName evidence="9">Protein translocase subunit SecD</fullName>
    </recommendedName>
</protein>
<dbReference type="Gene3D" id="1.20.1640.10">
    <property type="entry name" value="Multidrug efflux transporter AcrB transmembrane domain"/>
    <property type="match status" value="1"/>
</dbReference>
<feature type="domain" description="Protein translocase subunit SecDF P1" evidence="12">
    <location>
        <begin position="68"/>
        <end position="121"/>
    </location>
</feature>
<dbReference type="NCBIfam" id="TIGR01129">
    <property type="entry name" value="secD"/>
    <property type="match status" value="1"/>
</dbReference>
<keyword evidence="6 9" id="KW-1133">Transmembrane helix</keyword>
<evidence type="ECO:0000256" key="10">
    <source>
        <dbReference type="SAM" id="MobiDB-lite"/>
    </source>
</evidence>
<evidence type="ECO:0000256" key="3">
    <source>
        <dbReference type="ARBA" id="ARBA00022475"/>
    </source>
</evidence>
<comment type="subunit">
    <text evidence="9">Forms a complex with SecF. Part of the essential Sec protein translocation apparatus which comprises SecA, SecYEG and auxiliary proteins SecDF. Other proteins may also be involved.</text>
</comment>
<feature type="domain" description="SecDF P1 head subdomain" evidence="13">
    <location>
        <begin position="331"/>
        <end position="433"/>
    </location>
</feature>
<dbReference type="PRINTS" id="PR01217">
    <property type="entry name" value="PRICHEXTENSN"/>
</dbReference>
<evidence type="ECO:0000256" key="1">
    <source>
        <dbReference type="ARBA" id="ARBA00004651"/>
    </source>
</evidence>
<keyword evidence="8 9" id="KW-0472">Membrane</keyword>
<comment type="similarity">
    <text evidence="9">Belongs to the SecD/SecF family. SecD subfamily.</text>
</comment>
<dbReference type="Gene3D" id="3.30.70.3220">
    <property type="match status" value="1"/>
</dbReference>
<evidence type="ECO:0000256" key="6">
    <source>
        <dbReference type="ARBA" id="ARBA00022989"/>
    </source>
</evidence>
<feature type="transmembrane region" description="Helical" evidence="9">
    <location>
        <begin position="480"/>
        <end position="504"/>
    </location>
</feature>
<feature type="transmembrane region" description="Helical" evidence="9">
    <location>
        <begin position="453"/>
        <end position="473"/>
    </location>
</feature>
<feature type="transmembrane region" description="Helical" evidence="9">
    <location>
        <begin position="510"/>
        <end position="531"/>
    </location>
</feature>
<feature type="transmembrane region" description="Helical" evidence="9">
    <location>
        <begin position="583"/>
        <end position="602"/>
    </location>
</feature>
<comment type="function">
    <text evidence="9">Part of the Sec protein translocase complex. Interacts with the SecYEG preprotein conducting channel. SecDF uses the proton motive force (PMF) to complete protein translocation after the ATP-dependent function of SecA.</text>
</comment>
<feature type="compositionally biased region" description="Low complexity" evidence="10">
    <location>
        <begin position="144"/>
        <end position="153"/>
    </location>
</feature>
<evidence type="ECO:0000256" key="9">
    <source>
        <dbReference type="HAMAP-Rule" id="MF_01463"/>
    </source>
</evidence>
<feature type="transmembrane region" description="Helical" evidence="9">
    <location>
        <begin position="12"/>
        <end position="30"/>
    </location>
</feature>
<evidence type="ECO:0000259" key="11">
    <source>
        <dbReference type="Pfam" id="PF02355"/>
    </source>
</evidence>
<dbReference type="InterPro" id="IPR055344">
    <property type="entry name" value="SecD_SecF_C_bact"/>
</dbReference>
<feature type="compositionally biased region" description="Low complexity" evidence="10">
    <location>
        <begin position="244"/>
        <end position="259"/>
    </location>
</feature>
<dbReference type="EMBL" id="JAHKNI010000009">
    <property type="protein sequence ID" value="MBU3065081.1"/>
    <property type="molecule type" value="Genomic_DNA"/>
</dbReference>
<accession>A0ABS6B6R0</accession>
<evidence type="ECO:0000256" key="2">
    <source>
        <dbReference type="ARBA" id="ARBA00022448"/>
    </source>
</evidence>
<dbReference type="Pfam" id="PF07549">
    <property type="entry name" value="Sec_GG"/>
    <property type="match status" value="1"/>
</dbReference>
<feature type="transmembrane region" description="Helical" evidence="9">
    <location>
        <begin position="560"/>
        <end position="577"/>
    </location>
</feature>
<dbReference type="InterPro" id="IPR048634">
    <property type="entry name" value="SecD_SecF_C"/>
</dbReference>
<evidence type="ECO:0000313" key="15">
    <source>
        <dbReference type="Proteomes" id="UP000733379"/>
    </source>
</evidence>
<dbReference type="Pfam" id="PF22599">
    <property type="entry name" value="SecDF_P1_head"/>
    <property type="match status" value="1"/>
</dbReference>
<name>A0ABS6B6R0_9NOCA</name>
<keyword evidence="5 9" id="KW-0653">Protein transport</keyword>
<keyword evidence="15" id="KW-1185">Reference proteome</keyword>
<dbReference type="RefSeq" id="WP_215920852.1">
    <property type="nucleotide sequence ID" value="NZ_JAHKNI010000009.1"/>
</dbReference>
<evidence type="ECO:0000256" key="7">
    <source>
        <dbReference type="ARBA" id="ARBA00023010"/>
    </source>
</evidence>
<keyword evidence="7 9" id="KW-0811">Translocation</keyword>
<keyword evidence="3 9" id="KW-1003">Cell membrane</keyword>
<evidence type="ECO:0000313" key="14">
    <source>
        <dbReference type="EMBL" id="MBU3065081.1"/>
    </source>
</evidence>
<dbReference type="SUPFAM" id="SSF82866">
    <property type="entry name" value="Multidrug efflux transporter AcrB transmembrane domain"/>
    <property type="match status" value="1"/>
</dbReference>
<comment type="subcellular location">
    <subcellularLocation>
        <location evidence="1 9">Cell membrane</location>
        <topology evidence="1 9">Multi-pass membrane protein</topology>
    </subcellularLocation>
</comment>
<feature type="region of interest" description="Disordered" evidence="10">
    <location>
        <begin position="126"/>
        <end position="217"/>
    </location>
</feature>
<proteinExistence type="inferred from homology"/>
<dbReference type="InterPro" id="IPR005791">
    <property type="entry name" value="SecD"/>
</dbReference>
<keyword evidence="4 9" id="KW-0812">Transmembrane</keyword>
<dbReference type="PANTHER" id="PTHR30081:SF1">
    <property type="entry name" value="PROTEIN TRANSLOCASE SUBUNIT SECD"/>
    <property type="match status" value="1"/>
</dbReference>
<dbReference type="NCBIfam" id="TIGR00916">
    <property type="entry name" value="2A0604s01"/>
    <property type="match status" value="1"/>
</dbReference>
<dbReference type="Proteomes" id="UP000733379">
    <property type="component" value="Unassembled WGS sequence"/>
</dbReference>
<dbReference type="Pfam" id="PF02355">
    <property type="entry name" value="SecD_SecF_C"/>
    <property type="match status" value="1"/>
</dbReference>
<dbReference type="InterPro" id="IPR048631">
    <property type="entry name" value="SecD_1st"/>
</dbReference>
<gene>
    <name evidence="9 14" type="primary">secD</name>
    <name evidence="14" type="ORF">KO481_26565</name>
</gene>
<organism evidence="14 15">
    <name type="scientific">Nocardia albiluteola</name>
    <dbReference type="NCBI Taxonomy" id="2842303"/>
    <lineage>
        <taxon>Bacteria</taxon>
        <taxon>Bacillati</taxon>
        <taxon>Actinomycetota</taxon>
        <taxon>Actinomycetes</taxon>
        <taxon>Mycobacteriales</taxon>
        <taxon>Nocardiaceae</taxon>
        <taxon>Nocardia</taxon>
    </lineage>
</organism>
<feature type="compositionally biased region" description="Low complexity" evidence="10">
    <location>
        <begin position="177"/>
        <end position="207"/>
    </location>
</feature>
<dbReference type="HAMAP" id="MF_01463_B">
    <property type="entry name" value="SecD_B"/>
    <property type="match status" value="1"/>
</dbReference>
<evidence type="ECO:0000259" key="13">
    <source>
        <dbReference type="Pfam" id="PF22599"/>
    </source>
</evidence>
<dbReference type="Pfam" id="PF21760">
    <property type="entry name" value="SecD_1st"/>
    <property type="match status" value="1"/>
</dbReference>
<evidence type="ECO:0000259" key="12">
    <source>
        <dbReference type="Pfam" id="PF21760"/>
    </source>
</evidence>
<feature type="compositionally biased region" description="Polar residues" evidence="10">
    <location>
        <begin position="272"/>
        <end position="282"/>
    </location>
</feature>
<evidence type="ECO:0000256" key="4">
    <source>
        <dbReference type="ARBA" id="ARBA00022692"/>
    </source>
</evidence>
<dbReference type="InterPro" id="IPR054384">
    <property type="entry name" value="SecDF_P1_head"/>
</dbReference>
<dbReference type="InterPro" id="IPR022646">
    <property type="entry name" value="SecD/SecF_CS"/>
</dbReference>
<reference evidence="14 15" key="1">
    <citation type="submission" date="2021-06" db="EMBL/GenBank/DDBJ databases">
        <title>Actinomycetes sequencing.</title>
        <authorList>
            <person name="Shan Q."/>
        </authorList>
    </citation>
    <scope>NUCLEOTIDE SEQUENCE [LARGE SCALE GENOMIC DNA]</scope>
    <source>
        <strain evidence="14 15">NEAU-G5</strain>
    </source>
</reference>
<dbReference type="InterPro" id="IPR022813">
    <property type="entry name" value="SecD/SecF_arch_bac"/>
</dbReference>
<feature type="domain" description="Protein export membrane protein SecD/SecF C-terminal" evidence="11">
    <location>
        <begin position="436"/>
        <end position="609"/>
    </location>
</feature>
<evidence type="ECO:0000256" key="5">
    <source>
        <dbReference type="ARBA" id="ARBA00022927"/>
    </source>
</evidence>
<dbReference type="PANTHER" id="PTHR30081">
    <property type="entry name" value="PROTEIN-EXPORT MEMBRANE PROTEIN SEC"/>
    <property type="match status" value="1"/>
</dbReference>
<keyword evidence="2 9" id="KW-0813">Transport</keyword>
<dbReference type="Gene3D" id="3.30.1360.200">
    <property type="match status" value="1"/>
</dbReference>
<feature type="region of interest" description="Disordered" evidence="10">
    <location>
        <begin position="232"/>
        <end position="282"/>
    </location>
</feature>
<feature type="compositionally biased region" description="Gly residues" evidence="10">
    <location>
        <begin position="128"/>
        <end position="143"/>
    </location>
</feature>
<comment type="caution">
    <text evidence="14">The sequence shown here is derived from an EMBL/GenBank/DDBJ whole genome shotgun (WGS) entry which is preliminary data.</text>
</comment>